<evidence type="ECO:0000313" key="5">
    <source>
        <dbReference type="Proteomes" id="UP000199202"/>
    </source>
</evidence>
<dbReference type="Gene3D" id="3.40.50.720">
    <property type="entry name" value="NAD(P)-binding Rossmann-like Domain"/>
    <property type="match status" value="1"/>
</dbReference>
<keyword evidence="3" id="KW-0560">Oxidoreductase</keyword>
<keyword evidence="2" id="KW-0521">NADP</keyword>
<sequence>MDLQGQSVVVLGGTSGIGLATAEAAARQGAVVTVVSSRRAGVDRALTRLPGHCAGRVADLTDARAVGRLFDDLGEFTHLVYTAGEPLTIMPLDTLDLDKARDFFALRYFGALGAVRAALPYLRKDGSITLTTGIAKDRPGPGWAVAASICGAMEALTRALAVELAPIRVNVVSPGFVRSPLWAGMGEEERERMYADLGAAIPVGRVGEVEDIARAYMFLMTEPFATGTVLTVDGGHVLV</sequence>
<evidence type="ECO:0000256" key="2">
    <source>
        <dbReference type="ARBA" id="ARBA00022857"/>
    </source>
</evidence>
<dbReference type="PANTHER" id="PTHR43477:SF1">
    <property type="entry name" value="DIHYDROANTICAPSIN 7-DEHYDROGENASE"/>
    <property type="match status" value="1"/>
</dbReference>
<comment type="similarity">
    <text evidence="1">Belongs to the short-chain dehydrogenases/reductases (SDR) family.</text>
</comment>
<dbReference type="InterPro" id="IPR036291">
    <property type="entry name" value="NAD(P)-bd_dom_sf"/>
</dbReference>
<dbReference type="InterPro" id="IPR057571">
    <property type="entry name" value="SDR_PhqE-like"/>
</dbReference>
<dbReference type="AlphaFoldDB" id="A0A1G8QRY2"/>
<name>A0A1G8QRY2_9ACTN</name>
<dbReference type="SUPFAM" id="SSF51735">
    <property type="entry name" value="NAD(P)-binding Rossmann-fold domains"/>
    <property type="match status" value="1"/>
</dbReference>
<dbReference type="GO" id="GO:0016491">
    <property type="term" value="F:oxidoreductase activity"/>
    <property type="evidence" value="ECO:0007669"/>
    <property type="project" value="UniProtKB-KW"/>
</dbReference>
<reference evidence="4 5" key="1">
    <citation type="submission" date="2016-10" db="EMBL/GenBank/DDBJ databases">
        <authorList>
            <person name="de Groot N.N."/>
        </authorList>
    </citation>
    <scope>NUCLEOTIDE SEQUENCE [LARGE SCALE GENOMIC DNA]</scope>
    <source>
        <strain evidence="4 5">CGMCC 4.6533</strain>
    </source>
</reference>
<dbReference type="InterPro" id="IPR002347">
    <property type="entry name" value="SDR_fam"/>
</dbReference>
<accession>A0A1G8QRY2</accession>
<evidence type="ECO:0000256" key="3">
    <source>
        <dbReference type="ARBA" id="ARBA00023002"/>
    </source>
</evidence>
<evidence type="ECO:0000256" key="1">
    <source>
        <dbReference type="ARBA" id="ARBA00006484"/>
    </source>
</evidence>
<gene>
    <name evidence="4" type="ORF">SAMN05421869_108341</name>
</gene>
<evidence type="ECO:0000313" key="4">
    <source>
        <dbReference type="EMBL" id="SDJ07456.1"/>
    </source>
</evidence>
<dbReference type="InterPro" id="IPR051122">
    <property type="entry name" value="SDR_DHRS6-like"/>
</dbReference>
<dbReference type="Pfam" id="PF23441">
    <property type="entry name" value="SDR"/>
    <property type="match status" value="1"/>
</dbReference>
<organism evidence="4 5">
    <name type="scientific">Nonomuraea jiangxiensis</name>
    <dbReference type="NCBI Taxonomy" id="633440"/>
    <lineage>
        <taxon>Bacteria</taxon>
        <taxon>Bacillati</taxon>
        <taxon>Actinomycetota</taxon>
        <taxon>Actinomycetes</taxon>
        <taxon>Streptosporangiales</taxon>
        <taxon>Streptosporangiaceae</taxon>
        <taxon>Nonomuraea</taxon>
    </lineage>
</organism>
<protein>
    <submittedName>
        <fullName evidence="4">NAD(P)-dependent dehydrogenase, short-chain alcohol dehydrogenase family</fullName>
    </submittedName>
</protein>
<dbReference type="OrthoDB" id="9806974at2"/>
<proteinExistence type="inferred from homology"/>
<keyword evidence="5" id="KW-1185">Reference proteome</keyword>
<dbReference type="PANTHER" id="PTHR43477">
    <property type="entry name" value="DIHYDROANTICAPSIN 7-DEHYDROGENASE"/>
    <property type="match status" value="1"/>
</dbReference>
<dbReference type="RefSeq" id="WP_090933380.1">
    <property type="nucleotide sequence ID" value="NZ_FNDJ01000008.1"/>
</dbReference>
<dbReference type="Proteomes" id="UP000199202">
    <property type="component" value="Unassembled WGS sequence"/>
</dbReference>
<dbReference type="EMBL" id="FNDJ01000008">
    <property type="protein sequence ID" value="SDJ07456.1"/>
    <property type="molecule type" value="Genomic_DNA"/>
</dbReference>
<dbReference type="PRINTS" id="PR00081">
    <property type="entry name" value="GDHRDH"/>
</dbReference>
<dbReference type="STRING" id="633440.SAMN05421869_108341"/>
<dbReference type="CDD" id="cd11731">
    <property type="entry name" value="Lin1944_like_SDR_c"/>
    <property type="match status" value="1"/>
</dbReference>